<proteinExistence type="predicted"/>
<dbReference type="STRING" id="1218599.LEP1GSC195_3572"/>
<accession>R9A278</accession>
<reference evidence="1" key="1">
    <citation type="submission" date="2013-04" db="EMBL/GenBank/DDBJ databases">
        <authorList>
            <person name="Harkins D.M."/>
            <person name="Durkin A.S."/>
            <person name="Brinkac L.M."/>
            <person name="Haft D.H."/>
            <person name="Selengut J.D."/>
            <person name="Sanka R."/>
            <person name="DePew J."/>
            <person name="Purushe J."/>
            <person name="Galloway R.L."/>
            <person name="Vinetz J.M."/>
            <person name="Sutton G.G."/>
            <person name="Nierman W.C."/>
            <person name="Fouts D.E."/>
        </authorList>
    </citation>
    <scope>NUCLEOTIDE SEQUENCE [LARGE SCALE GENOMIC DNA]</scope>
    <source>
        <strain evidence="1">CDC</strain>
    </source>
</reference>
<name>R9A278_9LEPT</name>
<protein>
    <submittedName>
        <fullName evidence="1">Profilin domain protein</fullName>
    </submittedName>
</protein>
<dbReference type="AlphaFoldDB" id="R9A278"/>
<sequence length="99" mass="11347">MKPKSIKPDELSKIFAELKKGEESAIGSYLVKGVRLQISKYNLSGAERVQLLYKRRRTQGMCIVCGKKLQRKIHLQTNSIDYAKNTAIRLIKVLNNHFT</sequence>
<organism evidence="1 2">
    <name type="scientific">Leptospira wolbachii serovar Codice str. CDC</name>
    <dbReference type="NCBI Taxonomy" id="1218599"/>
    <lineage>
        <taxon>Bacteria</taxon>
        <taxon>Pseudomonadati</taxon>
        <taxon>Spirochaetota</taxon>
        <taxon>Spirochaetia</taxon>
        <taxon>Leptospirales</taxon>
        <taxon>Leptospiraceae</taxon>
        <taxon>Leptospira</taxon>
    </lineage>
</organism>
<dbReference type="EMBL" id="AOGZ02000014">
    <property type="protein sequence ID" value="EOQ96293.1"/>
    <property type="molecule type" value="Genomic_DNA"/>
</dbReference>
<gene>
    <name evidence="1" type="ORF">LEP1GSC195_3572</name>
</gene>
<evidence type="ECO:0000313" key="2">
    <source>
        <dbReference type="Proteomes" id="UP000013984"/>
    </source>
</evidence>
<dbReference type="Proteomes" id="UP000013984">
    <property type="component" value="Unassembled WGS sequence"/>
</dbReference>
<keyword evidence="2" id="KW-1185">Reference proteome</keyword>
<comment type="caution">
    <text evidence="1">The sequence shown here is derived from an EMBL/GenBank/DDBJ whole genome shotgun (WGS) entry which is preliminary data.</text>
</comment>
<evidence type="ECO:0000313" key="1">
    <source>
        <dbReference type="EMBL" id="EOQ96293.1"/>
    </source>
</evidence>